<dbReference type="PANTHER" id="PTHR46328:SF41">
    <property type="entry name" value="FAR1 DNA BINDING DOMAIN, FHY3_FAR1 FAMILY-RELATED"/>
    <property type="match status" value="1"/>
</dbReference>
<reference evidence="2 3" key="1">
    <citation type="journal article" date="2018" name="Mol. Plant">
        <title>The genome of Artemisia annua provides insight into the evolution of Asteraceae family and artemisinin biosynthesis.</title>
        <authorList>
            <person name="Shen Q."/>
            <person name="Zhang L."/>
            <person name="Liao Z."/>
            <person name="Wang S."/>
            <person name="Yan T."/>
            <person name="Shi P."/>
            <person name="Liu M."/>
            <person name="Fu X."/>
            <person name="Pan Q."/>
            <person name="Wang Y."/>
            <person name="Lv Z."/>
            <person name="Lu X."/>
            <person name="Zhang F."/>
            <person name="Jiang W."/>
            <person name="Ma Y."/>
            <person name="Chen M."/>
            <person name="Hao X."/>
            <person name="Li L."/>
            <person name="Tang Y."/>
            <person name="Lv G."/>
            <person name="Zhou Y."/>
            <person name="Sun X."/>
            <person name="Brodelius P.E."/>
            <person name="Rose J.K.C."/>
            <person name="Tang K."/>
        </authorList>
    </citation>
    <scope>NUCLEOTIDE SEQUENCE [LARGE SCALE GENOMIC DNA]</scope>
    <source>
        <strain evidence="3">cv. Huhao1</strain>
        <tissue evidence="2">Leaf</tissue>
    </source>
</reference>
<feature type="domain" description="FAR1" evidence="1">
    <location>
        <begin position="44"/>
        <end position="132"/>
    </location>
</feature>
<evidence type="ECO:0000313" key="2">
    <source>
        <dbReference type="EMBL" id="PWA83195.1"/>
    </source>
</evidence>
<protein>
    <submittedName>
        <fullName evidence="2">Protein FAR1-RELATED SEQUENCE 5</fullName>
    </submittedName>
</protein>
<comment type="caution">
    <text evidence="2">The sequence shown here is derived from an EMBL/GenBank/DDBJ whole genome shotgun (WGS) entry which is preliminary data.</text>
</comment>
<dbReference type="OrthoDB" id="751756at2759"/>
<name>A0A2U1PBR1_ARTAN</name>
<dbReference type="STRING" id="35608.A0A2U1PBR1"/>
<evidence type="ECO:0000259" key="1">
    <source>
        <dbReference type="Pfam" id="PF03101"/>
    </source>
</evidence>
<proteinExistence type="predicted"/>
<keyword evidence="3" id="KW-1185">Reference proteome</keyword>
<dbReference type="EMBL" id="PKPP01001378">
    <property type="protein sequence ID" value="PWA83195.1"/>
    <property type="molecule type" value="Genomic_DNA"/>
</dbReference>
<dbReference type="AlphaFoldDB" id="A0A2U1PBR1"/>
<gene>
    <name evidence="2" type="ORF">CTI12_AA170900</name>
</gene>
<dbReference type="Pfam" id="PF03101">
    <property type="entry name" value="FAR1"/>
    <property type="match status" value="1"/>
</dbReference>
<organism evidence="2 3">
    <name type="scientific">Artemisia annua</name>
    <name type="common">Sweet wormwood</name>
    <dbReference type="NCBI Taxonomy" id="35608"/>
    <lineage>
        <taxon>Eukaryota</taxon>
        <taxon>Viridiplantae</taxon>
        <taxon>Streptophyta</taxon>
        <taxon>Embryophyta</taxon>
        <taxon>Tracheophyta</taxon>
        <taxon>Spermatophyta</taxon>
        <taxon>Magnoliopsida</taxon>
        <taxon>eudicotyledons</taxon>
        <taxon>Gunneridae</taxon>
        <taxon>Pentapetalae</taxon>
        <taxon>asterids</taxon>
        <taxon>campanulids</taxon>
        <taxon>Asterales</taxon>
        <taxon>Asteraceae</taxon>
        <taxon>Asteroideae</taxon>
        <taxon>Anthemideae</taxon>
        <taxon>Artemisiinae</taxon>
        <taxon>Artemisia</taxon>
    </lineage>
</organism>
<dbReference type="InterPro" id="IPR004330">
    <property type="entry name" value="FAR1_DNA_bnd_dom"/>
</dbReference>
<dbReference type="Proteomes" id="UP000245207">
    <property type="component" value="Unassembled WGS sequence"/>
</dbReference>
<dbReference type="PANTHER" id="PTHR46328">
    <property type="entry name" value="FAR-RED IMPAIRED RESPONSIVE (FAR1) FAMILY PROTEIN-RELATED"/>
    <property type="match status" value="1"/>
</dbReference>
<accession>A0A2U1PBR1</accession>
<evidence type="ECO:0000313" key="3">
    <source>
        <dbReference type="Proteomes" id="UP000245207"/>
    </source>
</evidence>
<sequence>MHDEEEIEIDSGEENEFDSANDFSQSFRYSLIGKRFDSADNAYDFYNEYALSKGFGIRKSYHNKHSVTKEIYQHVFVCNKEGYKNMNDKRTTDNVKRRSIKRTGCKAMMQVKLSHDQNWVVEKFFDEHNHPFDIPSQVPRQWSHKTFHRSKECKELVTLLSKEGIRPGQITKIMNAYRGNHEDKLTRVQCSIIVSGERKRNVGKEYHGFIMHFKDRAEVDKDFLLCNGYKYRRDIKKCVLGRWYVKIVL</sequence>